<dbReference type="Proteomes" id="UP000652219">
    <property type="component" value="Unassembled WGS sequence"/>
</dbReference>
<organism evidence="2 3">
    <name type="scientific">Colletotrichum sojae</name>
    <dbReference type="NCBI Taxonomy" id="2175907"/>
    <lineage>
        <taxon>Eukaryota</taxon>
        <taxon>Fungi</taxon>
        <taxon>Dikarya</taxon>
        <taxon>Ascomycota</taxon>
        <taxon>Pezizomycotina</taxon>
        <taxon>Sordariomycetes</taxon>
        <taxon>Hypocreomycetidae</taxon>
        <taxon>Glomerellales</taxon>
        <taxon>Glomerellaceae</taxon>
        <taxon>Colletotrichum</taxon>
        <taxon>Colletotrichum orchidearum species complex</taxon>
    </lineage>
</organism>
<proteinExistence type="predicted"/>
<evidence type="ECO:0000256" key="1">
    <source>
        <dbReference type="SAM" id="MobiDB-lite"/>
    </source>
</evidence>
<dbReference type="EMBL" id="WIGN01000010">
    <property type="protein sequence ID" value="KAF6819312.1"/>
    <property type="molecule type" value="Genomic_DNA"/>
</dbReference>
<keyword evidence="3" id="KW-1185">Reference proteome</keyword>
<name>A0A8H6JTW9_9PEZI</name>
<dbReference type="AlphaFoldDB" id="A0A8H6JTW9"/>
<reference evidence="2 3" key="1">
    <citation type="journal article" date="2020" name="Phytopathology">
        <title>Genome Sequence Resources of Colletotrichum truncatum, C. plurivorum, C. musicola, and C. sojae: Four Species Pathogenic to Soybean (Glycine max).</title>
        <authorList>
            <person name="Rogerio F."/>
            <person name="Boufleur T.R."/>
            <person name="Ciampi-Guillardi M."/>
            <person name="Sukno S.A."/>
            <person name="Thon M.R."/>
            <person name="Massola Junior N.S."/>
            <person name="Baroncelli R."/>
        </authorList>
    </citation>
    <scope>NUCLEOTIDE SEQUENCE [LARGE SCALE GENOMIC DNA]</scope>
    <source>
        <strain evidence="2 3">LFN0009</strain>
    </source>
</reference>
<accession>A0A8H6JTW9</accession>
<gene>
    <name evidence="2" type="ORF">CSOJ01_01369</name>
</gene>
<comment type="caution">
    <text evidence="2">The sequence shown here is derived from an EMBL/GenBank/DDBJ whole genome shotgun (WGS) entry which is preliminary data.</text>
</comment>
<evidence type="ECO:0000313" key="3">
    <source>
        <dbReference type="Proteomes" id="UP000652219"/>
    </source>
</evidence>
<sequence>MCDVVAQPWDACLPLRQCNGIPSAAVPAECRLPLDGGLFTPASSSNHSSFATAASITIPARDRMLRCASRQSCNLSISQSALQSALSVGLGPWLRLRHGQQRLLLTGLSGAGHGFLQLATGPVFISALRLPLLFPDWDGRVTTWRPVPGSSGRRYGPCAARVLGEGYGTAAKVPRLLRRHRAAPPPGLPTIRLPLPHLHKSDSGRTDQFGPSRPQPEPRAGRAPGSPEARETRRARVKPNPT</sequence>
<protein>
    <submittedName>
        <fullName evidence="2">Uncharacterized protein</fullName>
    </submittedName>
</protein>
<evidence type="ECO:0000313" key="2">
    <source>
        <dbReference type="EMBL" id="KAF6819312.1"/>
    </source>
</evidence>
<feature type="region of interest" description="Disordered" evidence="1">
    <location>
        <begin position="181"/>
        <end position="242"/>
    </location>
</feature>